<proteinExistence type="predicted"/>
<dbReference type="CDD" id="cd06170">
    <property type="entry name" value="LuxR_C_like"/>
    <property type="match status" value="1"/>
</dbReference>
<dbReference type="InterPro" id="IPR016032">
    <property type="entry name" value="Sig_transdc_resp-reg_C-effctor"/>
</dbReference>
<dbReference type="Proteomes" id="UP000606921">
    <property type="component" value="Unassembled WGS sequence"/>
</dbReference>
<dbReference type="InterPro" id="IPR005143">
    <property type="entry name" value="TF_LuxR_autoind-bd_dom"/>
</dbReference>
<dbReference type="InterPro" id="IPR000792">
    <property type="entry name" value="Tscrpt_reg_LuxR_C"/>
</dbReference>
<feature type="domain" description="HTH luxR-type" evidence="4">
    <location>
        <begin position="167"/>
        <end position="232"/>
    </location>
</feature>
<dbReference type="PANTHER" id="PTHR44688:SF25">
    <property type="entry name" value="HTH LUXR-TYPE DOMAIN-CONTAINING PROTEIN"/>
    <property type="match status" value="1"/>
</dbReference>
<evidence type="ECO:0000256" key="1">
    <source>
        <dbReference type="ARBA" id="ARBA00023015"/>
    </source>
</evidence>
<dbReference type="PANTHER" id="PTHR44688">
    <property type="entry name" value="DNA-BINDING TRANSCRIPTIONAL ACTIVATOR DEVR_DOSR"/>
    <property type="match status" value="1"/>
</dbReference>
<dbReference type="InterPro" id="IPR036693">
    <property type="entry name" value="TF_LuxR_autoind-bd_dom_sf"/>
</dbReference>
<keyword evidence="3" id="KW-0804">Transcription</keyword>
<dbReference type="PRINTS" id="PR00038">
    <property type="entry name" value="HTHLUXR"/>
</dbReference>
<evidence type="ECO:0000256" key="3">
    <source>
        <dbReference type="ARBA" id="ARBA00023163"/>
    </source>
</evidence>
<dbReference type="InterPro" id="IPR036388">
    <property type="entry name" value="WH-like_DNA-bd_sf"/>
</dbReference>
<dbReference type="SUPFAM" id="SSF75516">
    <property type="entry name" value="Pheromone-binding domain of LuxR-like quorum-sensing transcription factors"/>
    <property type="match status" value="1"/>
</dbReference>
<dbReference type="Pfam" id="PF03472">
    <property type="entry name" value="Autoind_bind"/>
    <property type="match status" value="1"/>
</dbReference>
<keyword evidence="1" id="KW-0805">Transcription regulation</keyword>
<evidence type="ECO:0000259" key="4">
    <source>
        <dbReference type="PROSITE" id="PS50043"/>
    </source>
</evidence>
<comment type="caution">
    <text evidence="5">The sequence shown here is derived from an EMBL/GenBank/DDBJ whole genome shotgun (WGS) entry which is preliminary data.</text>
</comment>
<gene>
    <name evidence="5" type="ORF">REJC140_03457</name>
</gene>
<name>A0ABN7JMC5_9HYPH</name>
<sequence length="234" mass="26290">MKWDFNSLIDRIMVSAEIGNISAALRRFAADCGFDHFAYLSIKPGGAYAISDYPQEWQRRYLREGYERLDPVVWRAQHTALPFQWSMGKDRKSLPREKRAFVDQAAEHGIRSGLSIPLPDGFGRRAILSFASARQPDGKYETPDANEAFVAASLIHAFITVHDSRGEPARSPCLTPQEKLCLRWKAEGKKNHEIAQILQVKASTVRWSLDAAREKLNAVTLPQATAIATALRLI</sequence>
<dbReference type="Pfam" id="PF00196">
    <property type="entry name" value="GerE"/>
    <property type="match status" value="1"/>
</dbReference>
<evidence type="ECO:0000313" key="6">
    <source>
        <dbReference type="Proteomes" id="UP000606921"/>
    </source>
</evidence>
<dbReference type="SUPFAM" id="SSF46894">
    <property type="entry name" value="C-terminal effector domain of the bipartite response regulators"/>
    <property type="match status" value="1"/>
</dbReference>
<dbReference type="PROSITE" id="PS50043">
    <property type="entry name" value="HTH_LUXR_2"/>
    <property type="match status" value="1"/>
</dbReference>
<dbReference type="RefSeq" id="WP_142592497.1">
    <property type="nucleotide sequence ID" value="NZ_CABFWF030000011.1"/>
</dbReference>
<keyword evidence="2" id="KW-0238">DNA-binding</keyword>
<protein>
    <submittedName>
        <fullName evidence="5">Autoinducer-binding protein</fullName>
    </submittedName>
</protein>
<evidence type="ECO:0000313" key="5">
    <source>
        <dbReference type="EMBL" id="CAD7035827.1"/>
    </source>
</evidence>
<dbReference type="SMART" id="SM00421">
    <property type="entry name" value="HTH_LUXR"/>
    <property type="match status" value="1"/>
</dbReference>
<keyword evidence="6" id="KW-1185">Reference proteome</keyword>
<accession>A0ABN7JMC5</accession>
<dbReference type="EMBL" id="CABFWF030000011">
    <property type="protein sequence ID" value="CAD7035827.1"/>
    <property type="molecule type" value="Genomic_DNA"/>
</dbReference>
<dbReference type="Gene3D" id="1.10.10.10">
    <property type="entry name" value="Winged helix-like DNA-binding domain superfamily/Winged helix DNA-binding domain"/>
    <property type="match status" value="1"/>
</dbReference>
<reference evidence="5 6" key="1">
    <citation type="submission" date="2020-11" db="EMBL/GenBank/DDBJ databases">
        <authorList>
            <person name="Lassalle F."/>
        </authorList>
    </citation>
    <scope>NUCLEOTIDE SEQUENCE [LARGE SCALE GENOMIC DNA]</scope>
    <source>
        <strain evidence="5 6">JC140</strain>
    </source>
</reference>
<dbReference type="PROSITE" id="PS00622">
    <property type="entry name" value="HTH_LUXR_1"/>
    <property type="match status" value="1"/>
</dbReference>
<organism evidence="5 6">
    <name type="scientific">Pseudorhizobium endolithicum</name>
    <dbReference type="NCBI Taxonomy" id="1191678"/>
    <lineage>
        <taxon>Bacteria</taxon>
        <taxon>Pseudomonadati</taxon>
        <taxon>Pseudomonadota</taxon>
        <taxon>Alphaproteobacteria</taxon>
        <taxon>Hyphomicrobiales</taxon>
        <taxon>Rhizobiaceae</taxon>
        <taxon>Rhizobium/Agrobacterium group</taxon>
        <taxon>Pseudorhizobium</taxon>
    </lineage>
</organism>
<dbReference type="Gene3D" id="3.30.450.80">
    <property type="entry name" value="Transcription factor LuxR-like, autoinducer-binding domain"/>
    <property type="match status" value="1"/>
</dbReference>
<evidence type="ECO:0000256" key="2">
    <source>
        <dbReference type="ARBA" id="ARBA00023125"/>
    </source>
</evidence>